<dbReference type="InterPro" id="IPR012338">
    <property type="entry name" value="Beta-lactam/transpept-like"/>
</dbReference>
<evidence type="ECO:0000256" key="9">
    <source>
        <dbReference type="SAM" id="MobiDB-lite"/>
    </source>
</evidence>
<evidence type="ECO:0000259" key="10">
    <source>
        <dbReference type="Pfam" id="PF00905"/>
    </source>
</evidence>
<comment type="catalytic activity">
    <reaction evidence="7">
        <text>Preferential cleavage: (Ac)2-L-Lys-D-Ala-|-D-Ala. Also transpeptidation of peptidyl-alanyl moieties that are N-acyl substituents of D-alanine.</text>
        <dbReference type="EC" id="3.4.16.4"/>
    </reaction>
</comment>
<dbReference type="Gene3D" id="1.10.3810.10">
    <property type="entry name" value="Biosynthetic peptidoglycan transglycosylase-like"/>
    <property type="match status" value="1"/>
</dbReference>
<name>A0A365H6S4_9ACTN</name>
<proteinExistence type="predicted"/>
<dbReference type="AlphaFoldDB" id="A0A365H6S4"/>
<dbReference type="InterPro" id="IPR001460">
    <property type="entry name" value="PCN-bd_Tpept"/>
</dbReference>
<keyword evidence="6" id="KW-0511">Multifunctional enzyme</keyword>
<dbReference type="SUPFAM" id="SSF56601">
    <property type="entry name" value="beta-lactamase/transpeptidase-like"/>
    <property type="match status" value="1"/>
</dbReference>
<dbReference type="InterPro" id="IPR036950">
    <property type="entry name" value="PBP_transglycosylase"/>
</dbReference>
<keyword evidence="5" id="KW-0378">Hydrolase</keyword>
<dbReference type="PANTHER" id="PTHR32282:SF34">
    <property type="entry name" value="PENICILLIN-BINDING PROTEIN 1A"/>
    <property type="match status" value="1"/>
</dbReference>
<reference evidence="12 13" key="1">
    <citation type="submission" date="2018-06" db="EMBL/GenBank/DDBJ databases">
        <title>Actinomadura craniellae sp. nov. isolated from marine sponge Craniella sp.</title>
        <authorList>
            <person name="Li L."/>
            <person name="Xu Q.H."/>
            <person name="Lin H.W."/>
            <person name="Lu Y.H."/>
        </authorList>
    </citation>
    <scope>NUCLEOTIDE SEQUENCE [LARGE SCALE GENOMIC DNA]</scope>
    <source>
        <strain evidence="12 13">LHW63021</strain>
    </source>
</reference>
<feature type="region of interest" description="Disordered" evidence="9">
    <location>
        <begin position="598"/>
        <end position="725"/>
    </location>
</feature>
<evidence type="ECO:0000313" key="13">
    <source>
        <dbReference type="Proteomes" id="UP000251891"/>
    </source>
</evidence>
<feature type="domain" description="Glycosyl transferase family 51" evidence="11">
    <location>
        <begin position="41"/>
        <end position="210"/>
    </location>
</feature>
<sequence length="725" mass="79697">MFALVGVAYAQTPVPDKPTVKGVQDQASIFYYADGKREIGRIGMRREIVDISKIPPYAQDAVLAAENRSFRTDPGFSPKAITRAAWNNMTGGAKQGGSTITQQLAKNYYSDINNRTMKRKFQELFISVKLEDEMDKSQILELYLNTIYYGRNTYGIQAAAREYFGVTDISKIKKDQAALLAGIIQNPNRDPGDPKNLAWATERYQYVLNGLVTMGKMTETEAAQYKQQLPKLRKRSADNVYAGQKGYMLRRAVLELERQGITEQDISTMGLRVHTTFNAEMMVAAKNAVEKTIPALNPQKITKKIEFGLVAVEPGTGKVRAIYGGRDYLKDQFDNVWASQVQSGSTFKPYVLATALKEGHSLRSLTDGGTPRYFLGPEAKTSPPGFKVRNGGNYGVVDLVKATQMSINTSYVQTALQVGLPDVIKTAGSLGVAEDQLEPDKDKAGLALGQSSIRPVEQAAGYAGFAAGGRYYQPRVLEKVLKSDNKTRYKTLKYTNRAALSPDIAADVTYALQSVVKPGGTGAAAALADGRPVAGKTGTTNDNVASWFSGYVPQLSATVSMWNVDRKTMFVPGYGAVTGGAVPARIWKAFMDPATRGMEVKQFPPPANVGQQTKWVTPKPTPTPSASQTPNCRPNRPDWAQPPECRDEPRPGDDNQNKPCERPNQQDCNPNLPPTDPDALEQWCRFRPFHQACRDEESPGPGEPPRPNNRTNTVQTYDYGRLDDD</sequence>
<dbReference type="EMBL" id="QLYX01000005">
    <property type="protein sequence ID" value="RAY14739.1"/>
    <property type="molecule type" value="Genomic_DNA"/>
</dbReference>
<protein>
    <submittedName>
        <fullName evidence="12">Uncharacterized protein</fullName>
    </submittedName>
</protein>
<evidence type="ECO:0000256" key="7">
    <source>
        <dbReference type="ARBA" id="ARBA00034000"/>
    </source>
</evidence>
<keyword evidence="3" id="KW-0328">Glycosyltransferase</keyword>
<evidence type="ECO:0000256" key="2">
    <source>
        <dbReference type="ARBA" id="ARBA00022670"/>
    </source>
</evidence>
<evidence type="ECO:0000256" key="1">
    <source>
        <dbReference type="ARBA" id="ARBA00022645"/>
    </source>
</evidence>
<gene>
    <name evidence="12" type="ORF">DPM19_13420</name>
</gene>
<evidence type="ECO:0000256" key="6">
    <source>
        <dbReference type="ARBA" id="ARBA00023268"/>
    </source>
</evidence>
<feature type="domain" description="Penicillin-binding protein transpeptidase" evidence="10">
    <location>
        <begin position="309"/>
        <end position="564"/>
    </location>
</feature>
<dbReference type="GO" id="GO:0009252">
    <property type="term" value="P:peptidoglycan biosynthetic process"/>
    <property type="evidence" value="ECO:0007669"/>
    <property type="project" value="TreeGrafter"/>
</dbReference>
<keyword evidence="13" id="KW-1185">Reference proteome</keyword>
<dbReference type="SUPFAM" id="SSF53955">
    <property type="entry name" value="Lysozyme-like"/>
    <property type="match status" value="1"/>
</dbReference>
<evidence type="ECO:0000259" key="11">
    <source>
        <dbReference type="Pfam" id="PF00912"/>
    </source>
</evidence>
<dbReference type="Pfam" id="PF00905">
    <property type="entry name" value="Transpeptidase"/>
    <property type="match status" value="1"/>
</dbReference>
<feature type="compositionally biased region" description="Basic and acidic residues" evidence="9">
    <location>
        <begin position="644"/>
        <end position="661"/>
    </location>
</feature>
<accession>A0A365H6S4</accession>
<dbReference type="GO" id="GO:0008955">
    <property type="term" value="F:peptidoglycan glycosyltransferase activity"/>
    <property type="evidence" value="ECO:0007669"/>
    <property type="project" value="UniProtKB-EC"/>
</dbReference>
<dbReference type="Gene3D" id="3.40.710.10">
    <property type="entry name" value="DD-peptidase/beta-lactamase superfamily"/>
    <property type="match status" value="1"/>
</dbReference>
<dbReference type="Pfam" id="PF00912">
    <property type="entry name" value="Transgly"/>
    <property type="match status" value="1"/>
</dbReference>
<comment type="caution">
    <text evidence="12">The sequence shown here is derived from an EMBL/GenBank/DDBJ whole genome shotgun (WGS) entry which is preliminary data.</text>
</comment>
<dbReference type="InterPro" id="IPR023346">
    <property type="entry name" value="Lysozyme-like_dom_sf"/>
</dbReference>
<evidence type="ECO:0000256" key="8">
    <source>
        <dbReference type="ARBA" id="ARBA00049902"/>
    </source>
</evidence>
<keyword evidence="4" id="KW-0808">Transferase</keyword>
<dbReference type="GO" id="GO:0030288">
    <property type="term" value="C:outer membrane-bounded periplasmic space"/>
    <property type="evidence" value="ECO:0007669"/>
    <property type="project" value="TreeGrafter"/>
</dbReference>
<evidence type="ECO:0000256" key="5">
    <source>
        <dbReference type="ARBA" id="ARBA00022801"/>
    </source>
</evidence>
<evidence type="ECO:0000256" key="4">
    <source>
        <dbReference type="ARBA" id="ARBA00022679"/>
    </source>
</evidence>
<keyword evidence="2" id="KW-0645">Protease</keyword>
<evidence type="ECO:0000313" key="12">
    <source>
        <dbReference type="EMBL" id="RAY14739.1"/>
    </source>
</evidence>
<dbReference type="InterPro" id="IPR050396">
    <property type="entry name" value="Glycosyltr_51/Transpeptidase"/>
</dbReference>
<evidence type="ECO:0000256" key="3">
    <source>
        <dbReference type="ARBA" id="ARBA00022676"/>
    </source>
</evidence>
<organism evidence="12 13">
    <name type="scientific">Actinomadura craniellae</name>
    <dbReference type="NCBI Taxonomy" id="2231787"/>
    <lineage>
        <taxon>Bacteria</taxon>
        <taxon>Bacillati</taxon>
        <taxon>Actinomycetota</taxon>
        <taxon>Actinomycetes</taxon>
        <taxon>Streptosporangiales</taxon>
        <taxon>Thermomonosporaceae</taxon>
        <taxon>Actinomadura</taxon>
    </lineage>
</organism>
<dbReference type="InterPro" id="IPR001264">
    <property type="entry name" value="Glyco_trans_51"/>
</dbReference>
<dbReference type="Proteomes" id="UP000251891">
    <property type="component" value="Unassembled WGS sequence"/>
</dbReference>
<keyword evidence="1" id="KW-0121">Carboxypeptidase</keyword>
<comment type="catalytic activity">
    <reaction evidence="8">
        <text>[GlcNAc-(1-&gt;4)-Mur2Ac(oyl-L-Ala-gamma-D-Glu-L-Lys-D-Ala-D-Ala)](n)-di-trans,octa-cis-undecaprenyl diphosphate + beta-D-GlcNAc-(1-&gt;4)-Mur2Ac(oyl-L-Ala-gamma-D-Glu-L-Lys-D-Ala-D-Ala)-di-trans,octa-cis-undecaprenyl diphosphate = [GlcNAc-(1-&gt;4)-Mur2Ac(oyl-L-Ala-gamma-D-Glu-L-Lys-D-Ala-D-Ala)](n+1)-di-trans,octa-cis-undecaprenyl diphosphate + di-trans,octa-cis-undecaprenyl diphosphate + H(+)</text>
        <dbReference type="Rhea" id="RHEA:23708"/>
        <dbReference type="Rhea" id="RHEA-COMP:9602"/>
        <dbReference type="Rhea" id="RHEA-COMP:9603"/>
        <dbReference type="ChEBI" id="CHEBI:15378"/>
        <dbReference type="ChEBI" id="CHEBI:58405"/>
        <dbReference type="ChEBI" id="CHEBI:60033"/>
        <dbReference type="ChEBI" id="CHEBI:78435"/>
        <dbReference type="EC" id="2.4.99.28"/>
    </reaction>
</comment>
<dbReference type="GO" id="GO:0008658">
    <property type="term" value="F:penicillin binding"/>
    <property type="evidence" value="ECO:0007669"/>
    <property type="project" value="InterPro"/>
</dbReference>
<dbReference type="GO" id="GO:0009002">
    <property type="term" value="F:serine-type D-Ala-D-Ala carboxypeptidase activity"/>
    <property type="evidence" value="ECO:0007669"/>
    <property type="project" value="UniProtKB-EC"/>
</dbReference>
<dbReference type="GO" id="GO:0006508">
    <property type="term" value="P:proteolysis"/>
    <property type="evidence" value="ECO:0007669"/>
    <property type="project" value="UniProtKB-KW"/>
</dbReference>
<dbReference type="PANTHER" id="PTHR32282">
    <property type="entry name" value="BINDING PROTEIN TRANSPEPTIDASE, PUTATIVE-RELATED"/>
    <property type="match status" value="1"/>
</dbReference>